<dbReference type="GO" id="GO:0005739">
    <property type="term" value="C:mitochondrion"/>
    <property type="evidence" value="ECO:0007669"/>
    <property type="project" value="InterPro"/>
</dbReference>
<dbReference type="AlphaFoldDB" id="X1ZAF5"/>
<dbReference type="PANTHER" id="PTHR12840">
    <property type="entry name" value="NADH-UBIQUINONE OXIDOREDUCTASE ASHI SUBUNIT"/>
    <property type="match status" value="1"/>
</dbReference>
<evidence type="ECO:0008006" key="4">
    <source>
        <dbReference type="Google" id="ProtNLM"/>
    </source>
</evidence>
<keyword evidence="1" id="KW-0472">Membrane</keyword>
<dbReference type="EnsemblMetazoa" id="CapteT165694">
    <property type="protein sequence ID" value="CapteP165694"/>
    <property type="gene ID" value="CapteG165694"/>
</dbReference>
<organism evidence="2 3">
    <name type="scientific">Capitella teleta</name>
    <name type="common">Polychaete worm</name>
    <dbReference type="NCBI Taxonomy" id="283909"/>
    <lineage>
        <taxon>Eukaryota</taxon>
        <taxon>Metazoa</taxon>
        <taxon>Spiralia</taxon>
        <taxon>Lophotrochozoa</taxon>
        <taxon>Annelida</taxon>
        <taxon>Polychaeta</taxon>
        <taxon>Sedentaria</taxon>
        <taxon>Scolecida</taxon>
        <taxon>Capitellidae</taxon>
        <taxon>Capitella</taxon>
    </lineage>
</organism>
<protein>
    <recommendedName>
        <fullName evidence="4">NADH dehydrogenase [ubiquinone] 1 beta subcomplex subunit 8, mitochondrial</fullName>
    </recommendedName>
</protein>
<dbReference type="InterPro" id="IPR008699">
    <property type="entry name" value="NDUFB8"/>
</dbReference>
<reference evidence="3" key="2">
    <citation type="journal article" date="2013" name="Nature">
        <title>Insights into bilaterian evolution from three spiralian genomes.</title>
        <authorList>
            <person name="Simakov O."/>
            <person name="Marletaz F."/>
            <person name="Cho S.J."/>
            <person name="Edsinger-Gonzales E."/>
            <person name="Havlak P."/>
            <person name="Hellsten U."/>
            <person name="Kuo D.H."/>
            <person name="Larsson T."/>
            <person name="Lv J."/>
            <person name="Arendt D."/>
            <person name="Savage R."/>
            <person name="Osoegawa K."/>
            <person name="de Jong P."/>
            <person name="Grimwood J."/>
            <person name="Chapman J.A."/>
            <person name="Shapiro H."/>
            <person name="Aerts A."/>
            <person name="Otillar R.P."/>
            <person name="Terry A.Y."/>
            <person name="Boore J.L."/>
            <person name="Grigoriev I.V."/>
            <person name="Lindberg D.R."/>
            <person name="Seaver E.C."/>
            <person name="Weisblat D.A."/>
            <person name="Putnam N.H."/>
            <person name="Rokhsar D.S."/>
        </authorList>
    </citation>
    <scope>NUCLEOTIDE SEQUENCE</scope>
    <source>
        <strain evidence="3">I ESC-2004</strain>
    </source>
</reference>
<dbReference type="Pfam" id="PF05821">
    <property type="entry name" value="NDUF_B8"/>
    <property type="match status" value="1"/>
</dbReference>
<dbReference type="PANTHER" id="PTHR12840:SF1">
    <property type="entry name" value="NADH DEHYDROGENASE [UBIQUINONE] 1 BETA SUBCOMPLEX SUBUNIT 8, MITOCHONDRIAL"/>
    <property type="match status" value="1"/>
</dbReference>
<dbReference type="OrthoDB" id="2014058at2759"/>
<evidence type="ECO:0000313" key="2">
    <source>
        <dbReference type="EnsemblMetazoa" id="CapteP165694"/>
    </source>
</evidence>
<proteinExistence type="predicted"/>
<evidence type="ECO:0000256" key="1">
    <source>
        <dbReference type="SAM" id="Phobius"/>
    </source>
</evidence>
<keyword evidence="3" id="KW-1185">Reference proteome</keyword>
<evidence type="ECO:0000313" key="3">
    <source>
        <dbReference type="Proteomes" id="UP000014760"/>
    </source>
</evidence>
<sequence length="192" mass="22144">MVCRTTRQNMASIVRVAARKCIRPILSHNKLAAPSACRAKGYWNYEWEPGPFPTTPAQRAAAAKKYGLREEDYEPYPDDGFGHGDYPKLPRVSADSRSYHDTWDDPSNRRNFGEPMHVDSDALVAHYWDPTTYESRRISLSQIRNLFILGIGTYVLIFWLLQPYKLVQPALPKQFPRDLKPGEKHYTFEPAE</sequence>
<reference evidence="2" key="3">
    <citation type="submission" date="2015-06" db="UniProtKB">
        <authorList>
            <consortium name="EnsemblMetazoa"/>
        </authorList>
    </citation>
    <scope>IDENTIFICATION</scope>
</reference>
<feature type="transmembrane region" description="Helical" evidence="1">
    <location>
        <begin position="143"/>
        <end position="161"/>
    </location>
</feature>
<keyword evidence="1" id="KW-0812">Transmembrane</keyword>
<dbReference type="HOGENOM" id="CLU_108654_1_0_1"/>
<reference evidence="3" key="1">
    <citation type="submission" date="2012-12" db="EMBL/GenBank/DDBJ databases">
        <authorList>
            <person name="Hellsten U."/>
            <person name="Grimwood J."/>
            <person name="Chapman J.A."/>
            <person name="Shapiro H."/>
            <person name="Aerts A."/>
            <person name="Otillar R.P."/>
            <person name="Terry A.Y."/>
            <person name="Boore J.L."/>
            <person name="Simakov O."/>
            <person name="Marletaz F."/>
            <person name="Cho S.-J."/>
            <person name="Edsinger-Gonzales E."/>
            <person name="Havlak P."/>
            <person name="Kuo D.-H."/>
            <person name="Larsson T."/>
            <person name="Lv J."/>
            <person name="Arendt D."/>
            <person name="Savage R."/>
            <person name="Osoegawa K."/>
            <person name="de Jong P."/>
            <person name="Lindberg D.R."/>
            <person name="Seaver E.C."/>
            <person name="Weisblat D.A."/>
            <person name="Putnam N.H."/>
            <person name="Grigoriev I.V."/>
            <person name="Rokhsar D.S."/>
        </authorList>
    </citation>
    <scope>NUCLEOTIDE SEQUENCE</scope>
    <source>
        <strain evidence="3">I ESC-2004</strain>
    </source>
</reference>
<keyword evidence="1" id="KW-1133">Transmembrane helix</keyword>
<accession>X1ZAF5</accession>
<dbReference type="OMA" id="RNHWNYQ"/>
<name>X1ZAF5_CAPTE</name>
<dbReference type="Proteomes" id="UP000014760">
    <property type="component" value="Unassembled WGS sequence"/>
</dbReference>
<dbReference type="EMBL" id="AMQN01000228">
    <property type="status" value="NOT_ANNOTATED_CDS"/>
    <property type="molecule type" value="Genomic_DNA"/>
</dbReference>